<dbReference type="InterPro" id="IPR051104">
    <property type="entry name" value="FAD_monoxygenase"/>
</dbReference>
<dbReference type="PRINTS" id="PR00420">
    <property type="entry name" value="RNGMNOXGNASE"/>
</dbReference>
<evidence type="ECO:0000259" key="5">
    <source>
        <dbReference type="Pfam" id="PF01494"/>
    </source>
</evidence>
<dbReference type="PANTHER" id="PTHR46720">
    <property type="entry name" value="HYDROXYLASE, PUTATIVE (AFU_ORTHOLOGUE AFUA_3G01460)-RELATED"/>
    <property type="match status" value="1"/>
</dbReference>
<dbReference type="Pfam" id="PF01494">
    <property type="entry name" value="FAD_binding_3"/>
    <property type="match status" value="1"/>
</dbReference>
<reference evidence="6 7" key="1">
    <citation type="journal article" date="2018" name="Sci. Rep.">
        <title>Comparative genomics provides insights into the lifestyle and reveals functional heterogeneity of dark septate endophytic fungi.</title>
        <authorList>
            <person name="Knapp D.G."/>
            <person name="Nemeth J.B."/>
            <person name="Barry K."/>
            <person name="Hainaut M."/>
            <person name="Henrissat B."/>
            <person name="Johnson J."/>
            <person name="Kuo A."/>
            <person name="Lim J.H.P."/>
            <person name="Lipzen A."/>
            <person name="Nolan M."/>
            <person name="Ohm R.A."/>
            <person name="Tamas L."/>
            <person name="Grigoriev I.V."/>
            <person name="Spatafora J.W."/>
            <person name="Nagy L.G."/>
            <person name="Kovacs G.M."/>
        </authorList>
    </citation>
    <scope>NUCLEOTIDE SEQUENCE [LARGE SCALE GENOMIC DNA]</scope>
    <source>
        <strain evidence="6 7">DSE2036</strain>
    </source>
</reference>
<gene>
    <name evidence="6" type="ORF">DM02DRAFT_692069</name>
</gene>
<dbReference type="Gene3D" id="3.50.50.60">
    <property type="entry name" value="FAD/NAD(P)-binding domain"/>
    <property type="match status" value="1"/>
</dbReference>
<dbReference type="AlphaFoldDB" id="A0A2V1D9X6"/>
<keyword evidence="2" id="KW-0274">FAD</keyword>
<evidence type="ECO:0000256" key="3">
    <source>
        <dbReference type="ARBA" id="ARBA00023002"/>
    </source>
</evidence>
<dbReference type="GO" id="GO:0016491">
    <property type="term" value="F:oxidoreductase activity"/>
    <property type="evidence" value="ECO:0007669"/>
    <property type="project" value="UniProtKB-KW"/>
</dbReference>
<keyword evidence="4" id="KW-1133">Transmembrane helix</keyword>
<evidence type="ECO:0000256" key="1">
    <source>
        <dbReference type="ARBA" id="ARBA00022630"/>
    </source>
</evidence>
<dbReference type="InterPro" id="IPR036188">
    <property type="entry name" value="FAD/NAD-bd_sf"/>
</dbReference>
<keyword evidence="1" id="KW-0285">Flavoprotein</keyword>
<protein>
    <submittedName>
        <fullName evidence="6">FAD/NAD(P)-binding domain-containing protein</fullName>
    </submittedName>
</protein>
<dbReference type="GO" id="GO:0071949">
    <property type="term" value="F:FAD binding"/>
    <property type="evidence" value="ECO:0007669"/>
    <property type="project" value="InterPro"/>
</dbReference>
<accession>A0A2V1D9X6</accession>
<name>A0A2V1D9X6_9PLEO</name>
<dbReference type="SUPFAM" id="SSF51905">
    <property type="entry name" value="FAD/NAD(P)-binding domain"/>
    <property type="match status" value="1"/>
</dbReference>
<proteinExistence type="predicted"/>
<dbReference type="OrthoDB" id="16820at2759"/>
<keyword evidence="4" id="KW-0472">Membrane</keyword>
<dbReference type="GO" id="GO:0044550">
    <property type="term" value="P:secondary metabolite biosynthetic process"/>
    <property type="evidence" value="ECO:0007669"/>
    <property type="project" value="TreeGrafter"/>
</dbReference>
<keyword evidence="3" id="KW-0560">Oxidoreductase</keyword>
<evidence type="ECO:0000313" key="6">
    <source>
        <dbReference type="EMBL" id="PVH94851.1"/>
    </source>
</evidence>
<evidence type="ECO:0000256" key="4">
    <source>
        <dbReference type="SAM" id="Phobius"/>
    </source>
</evidence>
<keyword evidence="7" id="KW-1185">Reference proteome</keyword>
<keyword evidence="4" id="KW-0812">Transmembrane</keyword>
<dbReference type="InterPro" id="IPR002938">
    <property type="entry name" value="FAD-bd"/>
</dbReference>
<feature type="transmembrane region" description="Helical" evidence="4">
    <location>
        <begin position="6"/>
        <end position="26"/>
    </location>
</feature>
<feature type="domain" description="FAD-binding" evidence="5">
    <location>
        <begin position="8"/>
        <end position="368"/>
    </location>
</feature>
<evidence type="ECO:0000313" key="7">
    <source>
        <dbReference type="Proteomes" id="UP000244855"/>
    </source>
</evidence>
<organism evidence="6 7">
    <name type="scientific">Periconia macrospinosa</name>
    <dbReference type="NCBI Taxonomy" id="97972"/>
    <lineage>
        <taxon>Eukaryota</taxon>
        <taxon>Fungi</taxon>
        <taxon>Dikarya</taxon>
        <taxon>Ascomycota</taxon>
        <taxon>Pezizomycotina</taxon>
        <taxon>Dothideomycetes</taxon>
        <taxon>Pleosporomycetidae</taxon>
        <taxon>Pleosporales</taxon>
        <taxon>Massarineae</taxon>
        <taxon>Periconiaceae</taxon>
        <taxon>Periconia</taxon>
    </lineage>
</organism>
<dbReference type="EMBL" id="KZ805518">
    <property type="protein sequence ID" value="PVH94851.1"/>
    <property type="molecule type" value="Genomic_DNA"/>
</dbReference>
<sequence>MSANGVIEVAIIGGGLAGAALANALLKHRHINVNIFESAPEFSERGAAVGIDLNAQGAFAEIGGAVTDVVERAGGVAMDSSRMVMGAGPNALEKIFDLEPEQRGKAVHRAALLAELLKPIDETQKHTSKRVCQIEDSDSSRAVIRFEDGTQFHADAVIGADGVRGYVRTHILGKDHPATPAQRSDFWDARSLVTVEKAKEILGNDYFAEQRQYGYVGDGGFFLHDGHDDGKMVQFVVSGVSRNEIWAEDEWSKKLDREALEKNIEGWFIPSLHERVVEVMLQNPDLKAFPQTHHAIDAPTYAKGALCIMGDAAHCMTPWQGSGAAQALEDTVILEAVLGRVKNPKQIPAAFTAYDKARRARTQKIVHSSAGTGVILCGRGEDIGLDLAKIQGFLPERWNFIYKHNQAESKKAALADFEKLSGPN</sequence>
<dbReference type="STRING" id="97972.A0A2V1D9X6"/>
<evidence type="ECO:0000256" key="2">
    <source>
        <dbReference type="ARBA" id="ARBA00022827"/>
    </source>
</evidence>
<dbReference type="Proteomes" id="UP000244855">
    <property type="component" value="Unassembled WGS sequence"/>
</dbReference>
<dbReference type="PANTHER" id="PTHR46720:SF3">
    <property type="entry name" value="FAD-BINDING DOMAIN-CONTAINING PROTEIN-RELATED"/>
    <property type="match status" value="1"/>
</dbReference>